<name>A0A9J5WLD6_SOLCO</name>
<reference evidence="1 2" key="1">
    <citation type="submission" date="2020-09" db="EMBL/GenBank/DDBJ databases">
        <title>De no assembly of potato wild relative species, Solanum commersonii.</title>
        <authorList>
            <person name="Cho K."/>
        </authorList>
    </citation>
    <scope>NUCLEOTIDE SEQUENCE [LARGE SCALE GENOMIC DNA]</scope>
    <source>
        <strain evidence="1">LZ3.2</strain>
        <tissue evidence="1">Leaf</tissue>
    </source>
</reference>
<evidence type="ECO:0000313" key="2">
    <source>
        <dbReference type="Proteomes" id="UP000824120"/>
    </source>
</evidence>
<dbReference type="OrthoDB" id="1906115at2759"/>
<protein>
    <submittedName>
        <fullName evidence="1">Uncharacterized protein</fullName>
    </submittedName>
</protein>
<evidence type="ECO:0000313" key="1">
    <source>
        <dbReference type="EMBL" id="KAG5575694.1"/>
    </source>
</evidence>
<dbReference type="AlphaFoldDB" id="A0A9J5WLD6"/>
<comment type="caution">
    <text evidence="1">The sequence shown here is derived from an EMBL/GenBank/DDBJ whole genome shotgun (WGS) entry which is preliminary data.</text>
</comment>
<keyword evidence="2" id="KW-1185">Reference proteome</keyword>
<sequence length="116" mass="13317">MGYKLREHKAVHHAIMQRVTGDHSPLMLQCGNWNITILTSNLKIGGFERKTSVTNKELVENPSIALGEAMCIKSVYKLDEIPDQKLLTEDEITKRLALSMEFEDIARHEEIAWRQI</sequence>
<proteinExistence type="predicted"/>
<organism evidence="1 2">
    <name type="scientific">Solanum commersonii</name>
    <name type="common">Commerson's wild potato</name>
    <name type="synonym">Commerson's nightshade</name>
    <dbReference type="NCBI Taxonomy" id="4109"/>
    <lineage>
        <taxon>Eukaryota</taxon>
        <taxon>Viridiplantae</taxon>
        <taxon>Streptophyta</taxon>
        <taxon>Embryophyta</taxon>
        <taxon>Tracheophyta</taxon>
        <taxon>Spermatophyta</taxon>
        <taxon>Magnoliopsida</taxon>
        <taxon>eudicotyledons</taxon>
        <taxon>Gunneridae</taxon>
        <taxon>Pentapetalae</taxon>
        <taxon>asterids</taxon>
        <taxon>lamiids</taxon>
        <taxon>Solanales</taxon>
        <taxon>Solanaceae</taxon>
        <taxon>Solanoideae</taxon>
        <taxon>Solaneae</taxon>
        <taxon>Solanum</taxon>
    </lineage>
</organism>
<dbReference type="Proteomes" id="UP000824120">
    <property type="component" value="Chromosome 11"/>
</dbReference>
<dbReference type="EMBL" id="JACXVP010000011">
    <property type="protein sequence ID" value="KAG5575694.1"/>
    <property type="molecule type" value="Genomic_DNA"/>
</dbReference>
<gene>
    <name evidence="1" type="ORF">H5410_055828</name>
</gene>
<accession>A0A9J5WLD6</accession>